<dbReference type="OrthoDB" id="5563016at2759"/>
<comment type="caution">
    <text evidence="5">The sequence shown here is derived from an EMBL/GenBank/DDBJ whole genome shotgun (WGS) entry which is preliminary data.</text>
</comment>
<dbReference type="Gene3D" id="6.10.140.2130">
    <property type="match status" value="1"/>
</dbReference>
<feature type="repeat" description="RPEL" evidence="4">
    <location>
        <begin position="446"/>
        <end position="471"/>
    </location>
</feature>
<dbReference type="EMBL" id="SKCS01000133">
    <property type="protein sequence ID" value="TNN16053.1"/>
    <property type="molecule type" value="Genomic_DNA"/>
</dbReference>
<dbReference type="InterPro" id="IPR004018">
    <property type="entry name" value="RPEL_repeat"/>
</dbReference>
<dbReference type="SMART" id="SM00707">
    <property type="entry name" value="RPEL"/>
    <property type="match status" value="3"/>
</dbReference>
<dbReference type="PROSITE" id="PS51073">
    <property type="entry name" value="RPEL"/>
    <property type="match status" value="2"/>
</dbReference>
<proteinExistence type="inferred from homology"/>
<evidence type="ECO:0000256" key="2">
    <source>
        <dbReference type="ARBA" id="ARBA00022737"/>
    </source>
</evidence>
<comment type="similarity">
    <text evidence="1">Belongs to the phosphatase and actin regulator family.</text>
</comment>
<dbReference type="PANTHER" id="PTHR12751:SF18">
    <property type="entry name" value="PHOSPHATASE AND ACTIN REGULATOR 1"/>
    <property type="match status" value="1"/>
</dbReference>
<dbReference type="Gene3D" id="6.10.140.1750">
    <property type="match status" value="1"/>
</dbReference>
<dbReference type="GO" id="GO:0030036">
    <property type="term" value="P:actin cytoskeleton organization"/>
    <property type="evidence" value="ECO:0007669"/>
    <property type="project" value="TreeGrafter"/>
</dbReference>
<sequence length="565" mass="64363">MQFSFHWLLYNTNEFLASFPVSNNFSSVSCRIFKEEVMILHFFSFLEPCHNSDCQQEKYSIPIIHSESHVIADHTVVHTSATEYHFTEALKSLSETNTSEGKQNIGLTSSTIQHSVISSSQPPKKLNGVKKNTMNQRVAYPQFPPVNQEVLTCVSEKSNQTTVSQSKINTFCNDKNSVKSSSIPCSVMVMPISNSDLYLVGRLVNDKTCSKSVHTSDSTDNLQSDSIVSSLQVSSSHLKPSQNSTICMSKSPSKCSKFSQLFDPPAQTNDKIQESFEITTTEKCLSAIDYNKVIECEIDGVSSSDSFKIIPSGTSPTISKITHLSPPPSASLVNETKVAEPVSNSGQILKYSQLSNRVYPFGKECRFIFYNADSDEEEGYNRSSPNQNITSLIKARQAHKDMWIKRADRINRFLACRPCREDLISKNIIPSTTLEARAELRVDIEASLERRLNQRPTTDELKQKNILHVDTEEVRNKIKEERKQILTRKLSFRPTVEELRRRKIIRFNDYVEVSEADAYDRRADKPWTRLTLRDKADIRKELNEFKATEMDVHAESRHYTRYHRP</sequence>
<evidence type="ECO:0000256" key="3">
    <source>
        <dbReference type="ARBA" id="ARBA00023203"/>
    </source>
</evidence>
<evidence type="ECO:0000313" key="5">
    <source>
        <dbReference type="EMBL" id="TNN16053.1"/>
    </source>
</evidence>
<evidence type="ECO:0000313" key="6">
    <source>
        <dbReference type="Proteomes" id="UP000311919"/>
    </source>
</evidence>
<keyword evidence="2" id="KW-0677">Repeat</keyword>
<feature type="repeat" description="RPEL" evidence="4">
    <location>
        <begin position="484"/>
        <end position="509"/>
    </location>
</feature>
<dbReference type="Proteomes" id="UP000311919">
    <property type="component" value="Unassembled WGS sequence"/>
</dbReference>
<evidence type="ECO:0000256" key="4">
    <source>
        <dbReference type="PROSITE-ProRule" id="PRU00401"/>
    </source>
</evidence>
<dbReference type="AlphaFoldDB" id="A0A4Z2DHU0"/>
<name>A0A4Z2DHU0_SCHJA</name>
<dbReference type="GO" id="GO:0003779">
    <property type="term" value="F:actin binding"/>
    <property type="evidence" value="ECO:0007669"/>
    <property type="project" value="UniProtKB-KW"/>
</dbReference>
<evidence type="ECO:0000256" key="1">
    <source>
        <dbReference type="ARBA" id="ARBA00009795"/>
    </source>
</evidence>
<protein>
    <submittedName>
        <fullName evidence="5">Phosphatase and actin regulator 1 isoform 1</fullName>
    </submittedName>
</protein>
<keyword evidence="6" id="KW-1185">Reference proteome</keyword>
<dbReference type="Pfam" id="PF02755">
    <property type="entry name" value="RPEL"/>
    <property type="match status" value="2"/>
</dbReference>
<dbReference type="PANTHER" id="PTHR12751">
    <property type="entry name" value="PHOSPHATASE AND ACTIN REGULATOR PHACTR"/>
    <property type="match status" value="1"/>
</dbReference>
<organism evidence="5 6">
    <name type="scientific">Schistosoma japonicum</name>
    <name type="common">Blood fluke</name>
    <dbReference type="NCBI Taxonomy" id="6182"/>
    <lineage>
        <taxon>Eukaryota</taxon>
        <taxon>Metazoa</taxon>
        <taxon>Spiralia</taxon>
        <taxon>Lophotrochozoa</taxon>
        <taxon>Platyhelminthes</taxon>
        <taxon>Trematoda</taxon>
        <taxon>Digenea</taxon>
        <taxon>Strigeidida</taxon>
        <taxon>Schistosomatoidea</taxon>
        <taxon>Schistosomatidae</taxon>
        <taxon>Schistosoma</taxon>
    </lineage>
</organism>
<keyword evidence="3" id="KW-0009">Actin-binding</keyword>
<reference evidence="5 6" key="1">
    <citation type="submission" date="2019-03" db="EMBL/GenBank/DDBJ databases">
        <title>An improved genome assembly of the fluke Schistosoma japonicum.</title>
        <authorList>
            <person name="Hu W."/>
            <person name="Luo F."/>
            <person name="Yin M."/>
            <person name="Mo X."/>
            <person name="Sun C."/>
            <person name="Wu Q."/>
            <person name="Zhu B."/>
            <person name="Xiang M."/>
            <person name="Wang J."/>
            <person name="Wang Y."/>
            <person name="Zhang T."/>
            <person name="Xu B."/>
            <person name="Zheng H."/>
            <person name="Feng Z."/>
        </authorList>
    </citation>
    <scope>NUCLEOTIDE SEQUENCE [LARGE SCALE GENOMIC DNA]</scope>
    <source>
        <strain evidence="5">HuSjv2</strain>
        <tissue evidence="5">Worms</tissue>
    </source>
</reference>
<gene>
    <name evidence="5" type="ORF">EWB00_000808</name>
</gene>
<accession>A0A4Z2DHU0</accession>